<dbReference type="Gene3D" id="1.10.10.60">
    <property type="entry name" value="Homeodomain-like"/>
    <property type="match status" value="1"/>
</dbReference>
<dbReference type="PROSITE" id="PS01124">
    <property type="entry name" value="HTH_ARAC_FAMILY_2"/>
    <property type="match status" value="1"/>
</dbReference>
<comment type="caution">
    <text evidence="4">The sequence shown here is derived from an EMBL/GenBank/DDBJ whole genome shotgun (WGS) entry which is preliminary data.</text>
</comment>
<evidence type="ECO:0000256" key="1">
    <source>
        <dbReference type="ARBA" id="ARBA00023015"/>
    </source>
</evidence>
<feature type="domain" description="HTH araC/xylS-type" evidence="3">
    <location>
        <begin position="203"/>
        <end position="301"/>
    </location>
</feature>
<dbReference type="EMBL" id="WUMU01000013">
    <property type="protein sequence ID" value="MXN18560.1"/>
    <property type="molecule type" value="Genomic_DNA"/>
</dbReference>
<gene>
    <name evidence="4" type="ORF">GR170_11990</name>
</gene>
<dbReference type="PANTHER" id="PTHR43130:SF3">
    <property type="entry name" value="HTH-TYPE TRANSCRIPTIONAL REGULATOR RV1931C"/>
    <property type="match status" value="1"/>
</dbReference>
<dbReference type="Proteomes" id="UP000477911">
    <property type="component" value="Unassembled WGS sequence"/>
</dbReference>
<keyword evidence="2" id="KW-0804">Transcription</keyword>
<proteinExistence type="predicted"/>
<organism evidence="4 5">
    <name type="scientific">Pseudooceanicola albus</name>
    <dbReference type="NCBI Taxonomy" id="2692189"/>
    <lineage>
        <taxon>Bacteria</taxon>
        <taxon>Pseudomonadati</taxon>
        <taxon>Pseudomonadota</taxon>
        <taxon>Alphaproteobacteria</taxon>
        <taxon>Rhodobacterales</taxon>
        <taxon>Paracoccaceae</taxon>
        <taxon>Pseudooceanicola</taxon>
    </lineage>
</organism>
<sequence length="309" mass="32953">MIDLGGPMQAFASCNAEAGQELYRLVTASARGGPLRTGPGLMVETVAADTLDPAAIGTLIVPGGSTTGRPPQDRPLSAWLAAHGPRVGRLCSVCTGAFLLGAAGLLSGRRAVTHWRWSGELQRRCPEARIELDPIFIEDHGLWTSAGVSSGIDLALALITRDHGRAMAMAVARTLVVYVTRDGGQAQFSVPLEAQSRADDSFAALDSWIMAHLGARLDLETLAARAGMSERTFRRRYRAATGRSPAQAVEAFRLEAAAQALASGPLSLKDIARQVGCDGESALLRLFRRHYGVTPSEYRRRFAQTTSTG</sequence>
<evidence type="ECO:0000313" key="4">
    <source>
        <dbReference type="EMBL" id="MXN18560.1"/>
    </source>
</evidence>
<name>A0A6L7G5C6_9RHOB</name>
<evidence type="ECO:0000259" key="3">
    <source>
        <dbReference type="PROSITE" id="PS01124"/>
    </source>
</evidence>
<dbReference type="Pfam" id="PF01965">
    <property type="entry name" value="DJ-1_PfpI"/>
    <property type="match status" value="1"/>
</dbReference>
<dbReference type="SUPFAM" id="SSF46689">
    <property type="entry name" value="Homeodomain-like"/>
    <property type="match status" value="2"/>
</dbReference>
<dbReference type="GO" id="GO:0003700">
    <property type="term" value="F:DNA-binding transcription factor activity"/>
    <property type="evidence" value="ECO:0007669"/>
    <property type="project" value="InterPro"/>
</dbReference>
<dbReference type="PANTHER" id="PTHR43130">
    <property type="entry name" value="ARAC-FAMILY TRANSCRIPTIONAL REGULATOR"/>
    <property type="match status" value="1"/>
</dbReference>
<dbReference type="AlphaFoldDB" id="A0A6L7G5C6"/>
<dbReference type="InterPro" id="IPR018060">
    <property type="entry name" value="HTH_AraC"/>
</dbReference>
<dbReference type="SMART" id="SM00342">
    <property type="entry name" value="HTH_ARAC"/>
    <property type="match status" value="1"/>
</dbReference>
<keyword evidence="5" id="KW-1185">Reference proteome</keyword>
<dbReference type="InterPro" id="IPR052158">
    <property type="entry name" value="INH-QAR"/>
</dbReference>
<dbReference type="InterPro" id="IPR029062">
    <property type="entry name" value="Class_I_gatase-like"/>
</dbReference>
<protein>
    <submittedName>
        <fullName evidence="4">Helix-turn-helix domain-containing protein</fullName>
    </submittedName>
</protein>
<dbReference type="SUPFAM" id="SSF52317">
    <property type="entry name" value="Class I glutamine amidotransferase-like"/>
    <property type="match status" value="1"/>
</dbReference>
<dbReference type="Pfam" id="PF12833">
    <property type="entry name" value="HTH_18"/>
    <property type="match status" value="1"/>
</dbReference>
<evidence type="ECO:0000256" key="2">
    <source>
        <dbReference type="ARBA" id="ARBA00023163"/>
    </source>
</evidence>
<dbReference type="InterPro" id="IPR002818">
    <property type="entry name" value="DJ-1/PfpI"/>
</dbReference>
<dbReference type="CDD" id="cd03137">
    <property type="entry name" value="GATase1_AraC_1"/>
    <property type="match status" value="1"/>
</dbReference>
<dbReference type="Gene3D" id="3.40.50.880">
    <property type="match status" value="1"/>
</dbReference>
<dbReference type="InterPro" id="IPR009057">
    <property type="entry name" value="Homeodomain-like_sf"/>
</dbReference>
<dbReference type="GO" id="GO:0043565">
    <property type="term" value="F:sequence-specific DNA binding"/>
    <property type="evidence" value="ECO:0007669"/>
    <property type="project" value="InterPro"/>
</dbReference>
<accession>A0A6L7G5C6</accession>
<reference evidence="4 5" key="1">
    <citation type="submission" date="2019-12" db="EMBL/GenBank/DDBJ databases">
        <authorList>
            <person name="Li M."/>
        </authorList>
    </citation>
    <scope>NUCLEOTIDE SEQUENCE [LARGE SCALE GENOMIC DNA]</scope>
    <source>
        <strain evidence="4 5">GBMRC 2024</strain>
    </source>
</reference>
<evidence type="ECO:0000313" key="5">
    <source>
        <dbReference type="Proteomes" id="UP000477911"/>
    </source>
</evidence>
<keyword evidence="1" id="KW-0805">Transcription regulation</keyword>